<dbReference type="AlphaFoldDB" id="A0A0F9MC32"/>
<dbReference type="EMBL" id="LAZR01005053">
    <property type="protein sequence ID" value="KKN03264.1"/>
    <property type="molecule type" value="Genomic_DNA"/>
</dbReference>
<name>A0A0F9MC32_9ZZZZ</name>
<accession>A0A0F9MC32</accession>
<organism evidence="1">
    <name type="scientific">marine sediment metagenome</name>
    <dbReference type="NCBI Taxonomy" id="412755"/>
    <lineage>
        <taxon>unclassified sequences</taxon>
        <taxon>metagenomes</taxon>
        <taxon>ecological metagenomes</taxon>
    </lineage>
</organism>
<protein>
    <submittedName>
        <fullName evidence="1">Uncharacterized protein</fullName>
    </submittedName>
</protein>
<evidence type="ECO:0000313" key="1">
    <source>
        <dbReference type="EMBL" id="KKN03264.1"/>
    </source>
</evidence>
<reference evidence="1" key="1">
    <citation type="journal article" date="2015" name="Nature">
        <title>Complex archaea that bridge the gap between prokaryotes and eukaryotes.</title>
        <authorList>
            <person name="Spang A."/>
            <person name="Saw J.H."/>
            <person name="Jorgensen S.L."/>
            <person name="Zaremba-Niedzwiedzka K."/>
            <person name="Martijn J."/>
            <person name="Lind A.E."/>
            <person name="van Eijk R."/>
            <person name="Schleper C."/>
            <person name="Guy L."/>
            <person name="Ettema T.J."/>
        </authorList>
    </citation>
    <scope>NUCLEOTIDE SEQUENCE</scope>
</reference>
<comment type="caution">
    <text evidence="1">The sequence shown here is derived from an EMBL/GenBank/DDBJ whole genome shotgun (WGS) entry which is preliminary data.</text>
</comment>
<proteinExistence type="predicted"/>
<gene>
    <name evidence="1" type="ORF">LCGC14_1109300</name>
</gene>
<sequence>MSTRDELLAAFDAGVQAMKASVGGDFPYEVSGFDRDEFIATLPPEPENTVHVRIPVAVRPDGEWFSADAGARELVDASPDDAAEWLRGLDWTTKHAAHVVMVEADVPLPSVVTVVGTVTE</sequence>